<evidence type="ECO:0000256" key="3">
    <source>
        <dbReference type="ARBA" id="ARBA00022729"/>
    </source>
</evidence>
<accession>A0A1F6ENB3</accession>
<dbReference type="Proteomes" id="UP000178587">
    <property type="component" value="Unassembled WGS sequence"/>
</dbReference>
<proteinExistence type="inferred from homology"/>
<dbReference type="STRING" id="1798507.A3A34_02155"/>
<dbReference type="PANTHER" id="PTHR30290">
    <property type="entry name" value="PERIPLASMIC BINDING COMPONENT OF ABC TRANSPORTER"/>
    <property type="match status" value="1"/>
</dbReference>
<dbReference type="Gene3D" id="3.10.105.10">
    <property type="entry name" value="Dipeptide-binding Protein, Domain 3"/>
    <property type="match status" value="1"/>
</dbReference>
<comment type="similarity">
    <text evidence="1">Belongs to the bacterial solute-binding protein 5 family.</text>
</comment>
<dbReference type="GO" id="GO:1904680">
    <property type="term" value="F:peptide transmembrane transporter activity"/>
    <property type="evidence" value="ECO:0007669"/>
    <property type="project" value="TreeGrafter"/>
</dbReference>
<dbReference type="SUPFAM" id="SSF53850">
    <property type="entry name" value="Periplasmic binding protein-like II"/>
    <property type="match status" value="1"/>
</dbReference>
<organism evidence="5 6">
    <name type="scientific">Candidatus Kaiserbacteria bacterium RIFCSPLOWO2_01_FULL_50_24</name>
    <dbReference type="NCBI Taxonomy" id="1798507"/>
    <lineage>
        <taxon>Bacteria</taxon>
        <taxon>Candidatus Kaiseribacteriota</taxon>
    </lineage>
</organism>
<dbReference type="InterPro" id="IPR030678">
    <property type="entry name" value="Peptide/Ni-bd"/>
</dbReference>
<dbReference type="GO" id="GO:0042597">
    <property type="term" value="C:periplasmic space"/>
    <property type="evidence" value="ECO:0007669"/>
    <property type="project" value="UniProtKB-ARBA"/>
</dbReference>
<feature type="domain" description="Solute-binding protein family 5" evidence="4">
    <location>
        <begin position="70"/>
        <end position="430"/>
    </location>
</feature>
<dbReference type="PANTHER" id="PTHR30290:SF9">
    <property type="entry name" value="OLIGOPEPTIDE-BINDING PROTEIN APPA"/>
    <property type="match status" value="1"/>
</dbReference>
<dbReference type="GO" id="GO:0015833">
    <property type="term" value="P:peptide transport"/>
    <property type="evidence" value="ECO:0007669"/>
    <property type="project" value="TreeGrafter"/>
</dbReference>
<dbReference type="PIRSF" id="PIRSF002741">
    <property type="entry name" value="MppA"/>
    <property type="match status" value="1"/>
</dbReference>
<evidence type="ECO:0000256" key="1">
    <source>
        <dbReference type="ARBA" id="ARBA00005695"/>
    </source>
</evidence>
<dbReference type="AlphaFoldDB" id="A0A1F6ENB3"/>
<evidence type="ECO:0000259" key="4">
    <source>
        <dbReference type="Pfam" id="PF00496"/>
    </source>
</evidence>
<comment type="caution">
    <text evidence="5">The sequence shown here is derived from an EMBL/GenBank/DDBJ whole genome shotgun (WGS) entry which is preliminary data.</text>
</comment>
<keyword evidence="3" id="KW-0732">Signal</keyword>
<evidence type="ECO:0000313" key="5">
    <source>
        <dbReference type="EMBL" id="OGG75136.1"/>
    </source>
</evidence>
<dbReference type="Gene3D" id="3.90.76.10">
    <property type="entry name" value="Dipeptide-binding Protein, Domain 1"/>
    <property type="match status" value="1"/>
</dbReference>
<evidence type="ECO:0000256" key="2">
    <source>
        <dbReference type="ARBA" id="ARBA00022448"/>
    </source>
</evidence>
<keyword evidence="2" id="KW-0813">Transport</keyword>
<dbReference type="Gene3D" id="3.40.190.10">
    <property type="entry name" value="Periplasmic binding protein-like II"/>
    <property type="match status" value="1"/>
</dbReference>
<dbReference type="InterPro" id="IPR039424">
    <property type="entry name" value="SBP_5"/>
</dbReference>
<dbReference type="InterPro" id="IPR000914">
    <property type="entry name" value="SBP_5_dom"/>
</dbReference>
<dbReference type="EMBL" id="MFLU01000007">
    <property type="protein sequence ID" value="OGG75136.1"/>
    <property type="molecule type" value="Genomic_DNA"/>
</dbReference>
<evidence type="ECO:0000313" key="6">
    <source>
        <dbReference type="Proteomes" id="UP000178587"/>
    </source>
</evidence>
<dbReference type="GO" id="GO:0043190">
    <property type="term" value="C:ATP-binding cassette (ABC) transporter complex"/>
    <property type="evidence" value="ECO:0007669"/>
    <property type="project" value="InterPro"/>
</dbReference>
<protein>
    <recommendedName>
        <fullName evidence="4">Solute-binding protein family 5 domain-containing protein</fullName>
    </recommendedName>
</protein>
<dbReference type="Pfam" id="PF00496">
    <property type="entry name" value="SBP_bac_5"/>
    <property type="match status" value="1"/>
</dbReference>
<reference evidence="5 6" key="1">
    <citation type="journal article" date="2016" name="Nat. Commun.">
        <title>Thousands of microbial genomes shed light on interconnected biogeochemical processes in an aquifer system.</title>
        <authorList>
            <person name="Anantharaman K."/>
            <person name="Brown C.T."/>
            <person name="Hug L.A."/>
            <person name="Sharon I."/>
            <person name="Castelle C.J."/>
            <person name="Probst A.J."/>
            <person name="Thomas B.C."/>
            <person name="Singh A."/>
            <person name="Wilkins M.J."/>
            <person name="Karaoz U."/>
            <person name="Brodie E.L."/>
            <person name="Williams K.H."/>
            <person name="Hubbard S.S."/>
            <person name="Banfield J.F."/>
        </authorList>
    </citation>
    <scope>NUCLEOTIDE SEQUENCE [LARGE SCALE GENOMIC DNA]</scope>
</reference>
<name>A0A1F6ENB3_9BACT</name>
<sequence length="545" mass="60726">MLGISILILLVAVNREATVVVPSRGGSITEGMVGSVRFINPILAVSQTDNDLTELVFSGLTKTLADGTTAPNLAASYDISEDGKIYTFILRDNITFHDGEPVTAPDVVFTVRMAQHPDVKSPRRPDWEGVSVTSQDEKTIVFSLQNAYAPFLENTTLGILPEHVWKNVLPEEFPFSPRNTNPVGSGAFRFKSAKTDRTGAVTELRLASFPDYALGVPHLRRLTFRFYQNEETLLAAHNAEAIDMFVGIAPEKINTRRNNLIELRTTLPRVFGVFFNQNHLALLADPSVRAALDASVDKDALIRDVLGGFGTPLSGPIPPGILTEEPEREAEERGSDAEEIEKAWIETSHAILKKGGWSLDEESGIWHKKTTPLAFTLATSDAPELVKTAEYIAERWRQIGADVSVHVYTLSELNNTVIRPRAYDALLFGEVVGKTLDLFAFWHSSQRNDPGLNLALYANTRADSLLQEARETVDKKKREELYNIFRDIVQKDTPAVFLYAPQFMYVIPTYVHGVELGVVSTPKDRFAEVHTWYVDTERVWNIFAP</sequence>
<gene>
    <name evidence="5" type="ORF">A3A34_02155</name>
</gene>